<dbReference type="EMBL" id="FTOR01000012">
    <property type="protein sequence ID" value="SIT33206.1"/>
    <property type="molecule type" value="Genomic_DNA"/>
</dbReference>
<gene>
    <name evidence="2" type="ORF">SAMN05421788_11272</name>
</gene>
<dbReference type="AlphaFoldDB" id="A0A173MLJ6"/>
<organism evidence="2 3">
    <name type="scientific">Filimonas lacunae</name>
    <dbReference type="NCBI Taxonomy" id="477680"/>
    <lineage>
        <taxon>Bacteria</taxon>
        <taxon>Pseudomonadati</taxon>
        <taxon>Bacteroidota</taxon>
        <taxon>Chitinophagia</taxon>
        <taxon>Chitinophagales</taxon>
        <taxon>Chitinophagaceae</taxon>
        <taxon>Filimonas</taxon>
    </lineage>
</organism>
<feature type="chain" id="PRO_5030023134" evidence="1">
    <location>
        <begin position="21"/>
        <end position="86"/>
    </location>
</feature>
<keyword evidence="3" id="KW-1185">Reference proteome</keyword>
<keyword evidence="1" id="KW-0732">Signal</keyword>
<accession>A0A173MLJ6</accession>
<evidence type="ECO:0000313" key="2">
    <source>
        <dbReference type="EMBL" id="SIT33206.1"/>
    </source>
</evidence>
<dbReference type="OrthoDB" id="680401at2"/>
<evidence type="ECO:0000313" key="3">
    <source>
        <dbReference type="Proteomes" id="UP000186917"/>
    </source>
</evidence>
<protein>
    <submittedName>
        <fullName evidence="2">Uncharacterized protein</fullName>
    </submittedName>
</protein>
<dbReference type="RefSeq" id="WP_076382150.1">
    <property type="nucleotide sequence ID" value="NZ_AP017422.1"/>
</dbReference>
<dbReference type="PROSITE" id="PS51257">
    <property type="entry name" value="PROKAR_LIPOPROTEIN"/>
    <property type="match status" value="1"/>
</dbReference>
<evidence type="ECO:0000256" key="1">
    <source>
        <dbReference type="SAM" id="SignalP"/>
    </source>
</evidence>
<reference evidence="3" key="1">
    <citation type="submission" date="2017-01" db="EMBL/GenBank/DDBJ databases">
        <authorList>
            <person name="Varghese N."/>
            <person name="Submissions S."/>
        </authorList>
    </citation>
    <scope>NUCLEOTIDE SEQUENCE [LARGE SCALE GENOMIC DNA]</scope>
    <source>
        <strain evidence="3">DSM 21054</strain>
    </source>
</reference>
<sequence length="86" mass="9086">MTKKLLFALCIGLMAMSCSNNEQKESTTQDSAIATKVTADSGAKTTAKPQLSIADSVKQLEEKDTASKMIESAPASVSIHLDSIPQ</sequence>
<dbReference type="Proteomes" id="UP000186917">
    <property type="component" value="Unassembled WGS sequence"/>
</dbReference>
<proteinExistence type="predicted"/>
<feature type="signal peptide" evidence="1">
    <location>
        <begin position="1"/>
        <end position="20"/>
    </location>
</feature>
<name>A0A173MLJ6_9BACT</name>
<dbReference type="KEGG" id="fln:FLA_4301"/>
<dbReference type="STRING" id="477680.SAMN05421788_11272"/>